<keyword evidence="2" id="KW-0575">Peroxidase</keyword>
<dbReference type="NCBIfam" id="NF041238">
    <property type="entry name" value="AhpD_rel_CFYUT"/>
    <property type="match status" value="1"/>
</dbReference>
<dbReference type="AlphaFoldDB" id="A0A7X0MV53"/>
<dbReference type="PANTHER" id="PTHR35446">
    <property type="entry name" value="SI:CH211-175M2.5"/>
    <property type="match status" value="1"/>
</dbReference>
<dbReference type="GO" id="GO:0051920">
    <property type="term" value="F:peroxiredoxin activity"/>
    <property type="evidence" value="ECO:0007669"/>
    <property type="project" value="InterPro"/>
</dbReference>
<sequence>MLFSVDSFPHLVTDDICLQFNRVWQRLAEPGYWWTARQRIAIAQAMRESRPRPVYDRQRAEPGELAHDNMAQELSPLVIDTIERVTTESGQLDKAWCKAVCAQIGEGAYAELVAIIILVLPIDRFCLAVGRALQPLPEPQAGEPLREYPEDLVDNGAWIRQTASAVANKELVNVSRAVSVCPIENGLRRDLVDAMYMEGHSFFDKLWDRKSLSRTQLEIAATRTSVINRCFYCANGHTMILDMAAKASGDPVDLAAPQGVAVSDIGVAHGELILDYTEFANREPENAYESYGQLEALLGERGAMELAAVVAIFNGLNRTSDPTGVPMEETLMAYGRLGNKTEKLGLSEMVGIHNTQRPNLWQSIWILLKFQLRRLMGQGQ</sequence>
<dbReference type="RefSeq" id="WP_166850399.1">
    <property type="nucleotide sequence ID" value="NZ_JAAONY010000001.1"/>
</dbReference>
<gene>
    <name evidence="2" type="ORF">HNR48_001003</name>
</gene>
<feature type="domain" description="Carboxymuconolactone decarboxylase-like" evidence="1">
    <location>
        <begin position="204"/>
        <end position="250"/>
    </location>
</feature>
<protein>
    <submittedName>
        <fullName evidence="2">AhpD family alkylhydroperoxidase</fullName>
    </submittedName>
</protein>
<dbReference type="EMBL" id="JACHHT010000001">
    <property type="protein sequence ID" value="MBB6520725.1"/>
    <property type="molecule type" value="Genomic_DNA"/>
</dbReference>
<evidence type="ECO:0000313" key="2">
    <source>
        <dbReference type="EMBL" id="MBB6520725.1"/>
    </source>
</evidence>
<organism evidence="2 3">
    <name type="scientific">Pseudoteredinibacter isoporae</name>
    <dbReference type="NCBI Taxonomy" id="570281"/>
    <lineage>
        <taxon>Bacteria</taxon>
        <taxon>Pseudomonadati</taxon>
        <taxon>Pseudomonadota</taxon>
        <taxon>Gammaproteobacteria</taxon>
        <taxon>Cellvibrionales</taxon>
        <taxon>Cellvibrionaceae</taxon>
        <taxon>Pseudoteredinibacter</taxon>
    </lineage>
</organism>
<comment type="caution">
    <text evidence="2">The sequence shown here is derived from an EMBL/GenBank/DDBJ whole genome shotgun (WGS) entry which is preliminary data.</text>
</comment>
<dbReference type="Proteomes" id="UP000528457">
    <property type="component" value="Unassembled WGS sequence"/>
</dbReference>
<evidence type="ECO:0000313" key="3">
    <source>
        <dbReference type="Proteomes" id="UP000528457"/>
    </source>
</evidence>
<keyword evidence="3" id="KW-1185">Reference proteome</keyword>
<dbReference type="InterPro" id="IPR029032">
    <property type="entry name" value="AhpD-like"/>
</dbReference>
<reference evidence="2 3" key="1">
    <citation type="submission" date="2020-08" db="EMBL/GenBank/DDBJ databases">
        <title>Genomic Encyclopedia of Type Strains, Phase IV (KMG-IV): sequencing the most valuable type-strain genomes for metagenomic binning, comparative biology and taxonomic classification.</title>
        <authorList>
            <person name="Goeker M."/>
        </authorList>
    </citation>
    <scope>NUCLEOTIDE SEQUENCE [LARGE SCALE GENOMIC DNA]</scope>
    <source>
        <strain evidence="2 3">DSM 22368</strain>
    </source>
</reference>
<dbReference type="InterPro" id="IPR003779">
    <property type="entry name" value="CMD-like"/>
</dbReference>
<dbReference type="Gene3D" id="1.20.1290.10">
    <property type="entry name" value="AhpD-like"/>
    <property type="match status" value="1"/>
</dbReference>
<evidence type="ECO:0000259" key="1">
    <source>
        <dbReference type="Pfam" id="PF02627"/>
    </source>
</evidence>
<dbReference type="SUPFAM" id="SSF69118">
    <property type="entry name" value="AhpD-like"/>
    <property type="match status" value="1"/>
</dbReference>
<accession>A0A7X0MV53</accession>
<proteinExistence type="predicted"/>
<dbReference type="PANTHER" id="PTHR35446:SF2">
    <property type="entry name" value="CARBOXYMUCONOLACTONE DECARBOXYLASE-LIKE DOMAIN-CONTAINING PROTEIN"/>
    <property type="match status" value="1"/>
</dbReference>
<dbReference type="InParanoid" id="A0A7X0MV53"/>
<dbReference type="Pfam" id="PF02627">
    <property type="entry name" value="CMD"/>
    <property type="match status" value="1"/>
</dbReference>
<keyword evidence="2" id="KW-0560">Oxidoreductase</keyword>
<name>A0A7X0MV53_9GAMM</name>